<proteinExistence type="predicted"/>
<dbReference type="EMBL" id="MTYI01000121">
    <property type="protein sequence ID" value="PNP51636.1"/>
    <property type="molecule type" value="Genomic_DNA"/>
</dbReference>
<gene>
    <name evidence="1" type="ORF">THARTR1_07753</name>
</gene>
<protein>
    <submittedName>
        <fullName evidence="1">Uncharacterized protein</fullName>
    </submittedName>
</protein>
<dbReference type="AlphaFoldDB" id="A0A2K0U1I4"/>
<comment type="caution">
    <text evidence="1">The sequence shown here is derived from an EMBL/GenBank/DDBJ whole genome shotgun (WGS) entry which is preliminary data.</text>
</comment>
<name>A0A2K0U1I4_TRIHA</name>
<dbReference type="Proteomes" id="UP000236290">
    <property type="component" value="Unassembled WGS sequence"/>
</dbReference>
<evidence type="ECO:0000313" key="1">
    <source>
        <dbReference type="EMBL" id="PNP51636.1"/>
    </source>
</evidence>
<organism evidence="1 2">
    <name type="scientific">Trichoderma harzianum</name>
    <name type="common">Hypocrea lixii</name>
    <dbReference type="NCBI Taxonomy" id="5544"/>
    <lineage>
        <taxon>Eukaryota</taxon>
        <taxon>Fungi</taxon>
        <taxon>Dikarya</taxon>
        <taxon>Ascomycota</taxon>
        <taxon>Pezizomycotina</taxon>
        <taxon>Sordariomycetes</taxon>
        <taxon>Hypocreomycetidae</taxon>
        <taxon>Hypocreales</taxon>
        <taxon>Hypocreaceae</taxon>
        <taxon>Trichoderma</taxon>
    </lineage>
</organism>
<evidence type="ECO:0000313" key="2">
    <source>
        <dbReference type="Proteomes" id="UP000236290"/>
    </source>
</evidence>
<sequence length="65" mass="7278">MLAFLTRTLPFHPPLNYSIPIISHILPSLDKTEAEDEENVGENAADKGGLKDDDLLINEFLCRLL</sequence>
<reference evidence="1 2" key="1">
    <citation type="submission" date="2017-02" db="EMBL/GenBank/DDBJ databases">
        <title>Genomes of Trichoderma spp. with biocontrol activity.</title>
        <authorList>
            <person name="Gardiner D."/>
            <person name="Kazan K."/>
            <person name="Vos C."/>
            <person name="Harvey P."/>
        </authorList>
    </citation>
    <scope>NUCLEOTIDE SEQUENCE [LARGE SCALE GENOMIC DNA]</scope>
    <source>
        <strain evidence="1 2">Tr1</strain>
    </source>
</reference>
<accession>A0A2K0U1I4</accession>